<comment type="caution">
    <text evidence="1">The sequence shown here is derived from an EMBL/GenBank/DDBJ whole genome shotgun (WGS) entry which is preliminary data.</text>
</comment>
<evidence type="ECO:0000313" key="1">
    <source>
        <dbReference type="EMBL" id="GAA4910133.1"/>
    </source>
</evidence>
<sequence length="230" mass="26410">MVPGKYKLPRFEWLRTLNSTPYNSLYFSDPTLLLNEELLLAWYVGWADMDLYPLLAEWVNKTVDALRVKHIVILGSSGGGFASLQLAPYVPYSVALPFSPQTAISRYTVNGSTTQQKRFVDHVMPHLAPDGFDKLPAGDWSVPLGDRASAVRRYTKPQQTRVLYVQNKNDVSHYKDHYTPFKEVIDTSPNRERIRFKEYHGPERHNPPQKNIFLECLSEAVSWSQDPFAH</sequence>
<name>A0ABP9FXC6_9MICC</name>
<dbReference type="Proteomes" id="UP001500368">
    <property type="component" value="Unassembled WGS sequence"/>
</dbReference>
<reference evidence="2" key="1">
    <citation type="journal article" date="2019" name="Int. J. Syst. Evol. Microbiol.">
        <title>The Global Catalogue of Microorganisms (GCM) 10K type strain sequencing project: providing services to taxonomists for standard genome sequencing and annotation.</title>
        <authorList>
            <consortium name="The Broad Institute Genomics Platform"/>
            <consortium name="The Broad Institute Genome Sequencing Center for Infectious Disease"/>
            <person name="Wu L."/>
            <person name="Ma J."/>
        </authorList>
    </citation>
    <scope>NUCLEOTIDE SEQUENCE [LARGE SCALE GENOMIC DNA]</scope>
    <source>
        <strain evidence="2">JCM 19129</strain>
    </source>
</reference>
<dbReference type="InterPro" id="IPR029058">
    <property type="entry name" value="AB_hydrolase_fold"/>
</dbReference>
<evidence type="ECO:0000313" key="2">
    <source>
        <dbReference type="Proteomes" id="UP001500368"/>
    </source>
</evidence>
<dbReference type="EMBL" id="BAABLW010000001">
    <property type="protein sequence ID" value="GAA4910133.1"/>
    <property type="molecule type" value="Genomic_DNA"/>
</dbReference>
<gene>
    <name evidence="1" type="ORF">GCM10025790_00030</name>
</gene>
<organism evidence="1 2">
    <name type="scientific">Nesterenkonia rhizosphaerae</name>
    <dbReference type="NCBI Taxonomy" id="1348272"/>
    <lineage>
        <taxon>Bacteria</taxon>
        <taxon>Bacillati</taxon>
        <taxon>Actinomycetota</taxon>
        <taxon>Actinomycetes</taxon>
        <taxon>Micrococcales</taxon>
        <taxon>Micrococcaceae</taxon>
        <taxon>Nesterenkonia</taxon>
    </lineage>
</organism>
<keyword evidence="2" id="KW-1185">Reference proteome</keyword>
<accession>A0ABP9FXC6</accession>
<protein>
    <submittedName>
        <fullName evidence="1">Uncharacterized protein</fullName>
    </submittedName>
</protein>
<dbReference type="SUPFAM" id="SSF53474">
    <property type="entry name" value="alpha/beta-Hydrolases"/>
    <property type="match status" value="1"/>
</dbReference>
<proteinExistence type="predicted"/>